<protein>
    <submittedName>
        <fullName evidence="1">Uncharacterized protein</fullName>
    </submittedName>
</protein>
<gene>
    <name evidence="1" type="ORF">Q8A67_019256</name>
</gene>
<proteinExistence type="predicted"/>
<dbReference type="Proteomes" id="UP001187343">
    <property type="component" value="Unassembled WGS sequence"/>
</dbReference>
<evidence type="ECO:0000313" key="1">
    <source>
        <dbReference type="EMBL" id="KAK2878465.1"/>
    </source>
</evidence>
<keyword evidence="2" id="KW-1185">Reference proteome</keyword>
<reference evidence="1" key="1">
    <citation type="submission" date="2023-08" db="EMBL/GenBank/DDBJ databases">
        <title>Chromosome-level Genome Assembly of mud carp (Cirrhinus molitorella).</title>
        <authorList>
            <person name="Liu H."/>
        </authorList>
    </citation>
    <scope>NUCLEOTIDE SEQUENCE</scope>
    <source>
        <strain evidence="1">Prfri</strain>
        <tissue evidence="1">Muscle</tissue>
    </source>
</reference>
<dbReference type="AlphaFoldDB" id="A0AA88PE61"/>
<name>A0AA88PE61_9TELE</name>
<dbReference type="EMBL" id="JAUYZG010000019">
    <property type="protein sequence ID" value="KAK2878465.1"/>
    <property type="molecule type" value="Genomic_DNA"/>
</dbReference>
<evidence type="ECO:0000313" key="2">
    <source>
        <dbReference type="Proteomes" id="UP001187343"/>
    </source>
</evidence>
<accession>A0AA88PE61</accession>
<organism evidence="1 2">
    <name type="scientific">Cirrhinus molitorella</name>
    <name type="common">mud carp</name>
    <dbReference type="NCBI Taxonomy" id="172907"/>
    <lineage>
        <taxon>Eukaryota</taxon>
        <taxon>Metazoa</taxon>
        <taxon>Chordata</taxon>
        <taxon>Craniata</taxon>
        <taxon>Vertebrata</taxon>
        <taxon>Euteleostomi</taxon>
        <taxon>Actinopterygii</taxon>
        <taxon>Neopterygii</taxon>
        <taxon>Teleostei</taxon>
        <taxon>Ostariophysi</taxon>
        <taxon>Cypriniformes</taxon>
        <taxon>Cyprinidae</taxon>
        <taxon>Labeoninae</taxon>
        <taxon>Labeonini</taxon>
        <taxon>Cirrhinus</taxon>
    </lineage>
</organism>
<sequence>MKRAEKRGAQSPPRDPHMCRLCAEGAGVSVNAGSGGEEMEEICLAPLGRDCRPCWASLSLGTAVGFCATCWDRTFESGVLSTSERRMLCGEHFG</sequence>
<comment type="caution">
    <text evidence="1">The sequence shown here is derived from an EMBL/GenBank/DDBJ whole genome shotgun (WGS) entry which is preliminary data.</text>
</comment>